<organism evidence="8 9">
    <name type="scientific">Collybia nuda</name>
    <dbReference type="NCBI Taxonomy" id="64659"/>
    <lineage>
        <taxon>Eukaryota</taxon>
        <taxon>Fungi</taxon>
        <taxon>Dikarya</taxon>
        <taxon>Basidiomycota</taxon>
        <taxon>Agaricomycotina</taxon>
        <taxon>Agaricomycetes</taxon>
        <taxon>Agaricomycetidae</taxon>
        <taxon>Agaricales</taxon>
        <taxon>Tricholomatineae</taxon>
        <taxon>Clitocybaceae</taxon>
        <taxon>Collybia</taxon>
    </lineage>
</organism>
<feature type="domain" description="PARP-type" evidence="7">
    <location>
        <begin position="1"/>
        <end position="47"/>
    </location>
</feature>
<dbReference type="Proteomes" id="UP000807353">
    <property type="component" value="Unassembled WGS sequence"/>
</dbReference>
<proteinExistence type="predicted"/>
<dbReference type="OrthoDB" id="429950at2759"/>
<feature type="non-terminal residue" evidence="8">
    <location>
        <position position="1"/>
    </location>
</feature>
<evidence type="ECO:0000256" key="6">
    <source>
        <dbReference type="SAM" id="MobiDB-lite"/>
    </source>
</evidence>
<feature type="region of interest" description="Disordered" evidence="6">
    <location>
        <begin position="28"/>
        <end position="77"/>
    </location>
</feature>
<protein>
    <recommendedName>
        <fullName evidence="7">PARP-type domain-containing protein</fullName>
    </recommendedName>
</protein>
<dbReference type="GO" id="GO:0003677">
    <property type="term" value="F:DNA binding"/>
    <property type="evidence" value="ECO:0007669"/>
    <property type="project" value="InterPro"/>
</dbReference>
<comment type="caution">
    <text evidence="8">The sequence shown here is derived from an EMBL/GenBank/DDBJ whole genome shotgun (WGS) entry which is preliminary data.</text>
</comment>
<sequence>WRHWRCMTQAFIDNMKFSYPSPEDLPGFGELSRSNQARVRSTYKPSANQKRGISAEATVPIRHSTRLNSQLGHDQQK</sequence>
<evidence type="ECO:0000256" key="3">
    <source>
        <dbReference type="ARBA" id="ARBA00022771"/>
    </source>
</evidence>
<comment type="subcellular location">
    <subcellularLocation>
        <location evidence="1">Nucleus</location>
    </subcellularLocation>
</comment>
<accession>A0A9P5XXV4</accession>
<keyword evidence="5" id="KW-0539">Nucleus</keyword>
<dbReference type="Gene3D" id="3.30.1740.10">
    <property type="entry name" value="Zinc finger, PARP-type"/>
    <property type="match status" value="1"/>
</dbReference>
<evidence type="ECO:0000256" key="5">
    <source>
        <dbReference type="ARBA" id="ARBA00023242"/>
    </source>
</evidence>
<dbReference type="GO" id="GO:0008270">
    <property type="term" value="F:zinc ion binding"/>
    <property type="evidence" value="ECO:0007669"/>
    <property type="project" value="UniProtKB-KW"/>
</dbReference>
<reference evidence="8" key="1">
    <citation type="submission" date="2020-11" db="EMBL/GenBank/DDBJ databases">
        <authorList>
            <consortium name="DOE Joint Genome Institute"/>
            <person name="Ahrendt S."/>
            <person name="Riley R."/>
            <person name="Andreopoulos W."/>
            <person name="Labutti K."/>
            <person name="Pangilinan J."/>
            <person name="Ruiz-Duenas F.J."/>
            <person name="Barrasa J.M."/>
            <person name="Sanchez-Garcia M."/>
            <person name="Camarero S."/>
            <person name="Miyauchi S."/>
            <person name="Serrano A."/>
            <person name="Linde D."/>
            <person name="Babiker R."/>
            <person name="Drula E."/>
            <person name="Ayuso-Fernandez I."/>
            <person name="Pacheco R."/>
            <person name="Padilla G."/>
            <person name="Ferreira P."/>
            <person name="Barriuso J."/>
            <person name="Kellner H."/>
            <person name="Castanera R."/>
            <person name="Alfaro M."/>
            <person name="Ramirez L."/>
            <person name="Pisabarro A.G."/>
            <person name="Kuo A."/>
            <person name="Tritt A."/>
            <person name="Lipzen A."/>
            <person name="He G."/>
            <person name="Yan M."/>
            <person name="Ng V."/>
            <person name="Cullen D."/>
            <person name="Martin F."/>
            <person name="Rosso M.-N."/>
            <person name="Henrissat B."/>
            <person name="Hibbett D."/>
            <person name="Martinez A.T."/>
            <person name="Grigoriev I.V."/>
        </authorList>
    </citation>
    <scope>NUCLEOTIDE SEQUENCE</scope>
    <source>
        <strain evidence="8">CBS 247.69</strain>
    </source>
</reference>
<dbReference type="PROSITE" id="PS50064">
    <property type="entry name" value="ZF_PARP_2"/>
    <property type="match status" value="1"/>
</dbReference>
<dbReference type="EMBL" id="MU150313">
    <property type="protein sequence ID" value="KAF9459633.1"/>
    <property type="molecule type" value="Genomic_DNA"/>
</dbReference>
<dbReference type="InterPro" id="IPR001510">
    <property type="entry name" value="Znf_PARP"/>
</dbReference>
<gene>
    <name evidence="8" type="ORF">BDZ94DRAFT_1171308</name>
</gene>
<evidence type="ECO:0000256" key="1">
    <source>
        <dbReference type="ARBA" id="ARBA00004123"/>
    </source>
</evidence>
<dbReference type="SUPFAM" id="SSF57716">
    <property type="entry name" value="Glucocorticoid receptor-like (DNA-binding domain)"/>
    <property type="match status" value="1"/>
</dbReference>
<evidence type="ECO:0000259" key="7">
    <source>
        <dbReference type="PROSITE" id="PS50064"/>
    </source>
</evidence>
<evidence type="ECO:0000256" key="4">
    <source>
        <dbReference type="ARBA" id="ARBA00022833"/>
    </source>
</evidence>
<dbReference type="InterPro" id="IPR036957">
    <property type="entry name" value="Znf_PARP_sf"/>
</dbReference>
<feature type="compositionally biased region" description="Polar residues" evidence="6">
    <location>
        <begin position="66"/>
        <end position="77"/>
    </location>
</feature>
<dbReference type="GO" id="GO:0005634">
    <property type="term" value="C:nucleus"/>
    <property type="evidence" value="ECO:0007669"/>
    <property type="project" value="UniProtKB-SubCell"/>
</dbReference>
<evidence type="ECO:0000313" key="8">
    <source>
        <dbReference type="EMBL" id="KAF9459633.1"/>
    </source>
</evidence>
<keyword evidence="9" id="KW-1185">Reference proteome</keyword>
<dbReference type="AlphaFoldDB" id="A0A9P5XXV4"/>
<keyword evidence="4" id="KW-0862">Zinc</keyword>
<name>A0A9P5XXV4_9AGAR</name>
<feature type="compositionally biased region" description="Polar residues" evidence="6">
    <location>
        <begin position="32"/>
        <end position="51"/>
    </location>
</feature>
<evidence type="ECO:0000313" key="9">
    <source>
        <dbReference type="Proteomes" id="UP000807353"/>
    </source>
</evidence>
<keyword evidence="3" id="KW-0863">Zinc-finger</keyword>
<evidence type="ECO:0000256" key="2">
    <source>
        <dbReference type="ARBA" id="ARBA00022723"/>
    </source>
</evidence>
<keyword evidence="2" id="KW-0479">Metal-binding</keyword>